<dbReference type="EMBL" id="BMQJ01000012">
    <property type="protein sequence ID" value="GGQ11282.1"/>
    <property type="molecule type" value="Genomic_DNA"/>
</dbReference>
<keyword evidence="3" id="KW-1185">Reference proteome</keyword>
<organism evidence="2 3">
    <name type="scientific">Streptosporangium pseudovulgare</name>
    <dbReference type="NCBI Taxonomy" id="35765"/>
    <lineage>
        <taxon>Bacteria</taxon>
        <taxon>Bacillati</taxon>
        <taxon>Actinomycetota</taxon>
        <taxon>Actinomycetes</taxon>
        <taxon>Streptosporangiales</taxon>
        <taxon>Streptosporangiaceae</taxon>
        <taxon>Streptosporangium</taxon>
    </lineage>
</organism>
<sequence length="146" mass="15705">MVLSNMVGEGDSAGVAAPAPTATASPSVNSEDEIAEAPDRIIWPIYERFIEGGVICENFMAFHVAPELGYRRIESGSCVTPSGITVTFMAYKNAVDRSVELRGLAQSYRDLRVASRILFGDDWAVMCDRPAVLLAAQHILGGTILT</sequence>
<evidence type="ECO:0000313" key="3">
    <source>
        <dbReference type="Proteomes" id="UP000611554"/>
    </source>
</evidence>
<evidence type="ECO:0000256" key="1">
    <source>
        <dbReference type="SAM" id="MobiDB-lite"/>
    </source>
</evidence>
<proteinExistence type="predicted"/>
<accession>A0ABQ2R5P7</accession>
<evidence type="ECO:0000313" key="2">
    <source>
        <dbReference type="EMBL" id="GGQ11282.1"/>
    </source>
</evidence>
<dbReference type="Proteomes" id="UP000611554">
    <property type="component" value="Unassembled WGS sequence"/>
</dbReference>
<feature type="region of interest" description="Disordered" evidence="1">
    <location>
        <begin position="1"/>
        <end position="32"/>
    </location>
</feature>
<gene>
    <name evidence="2" type="ORF">GCM10010140_46790</name>
</gene>
<reference evidence="3" key="1">
    <citation type="journal article" date="2019" name="Int. J. Syst. Evol. Microbiol.">
        <title>The Global Catalogue of Microorganisms (GCM) 10K type strain sequencing project: providing services to taxonomists for standard genome sequencing and annotation.</title>
        <authorList>
            <consortium name="The Broad Institute Genomics Platform"/>
            <consortium name="The Broad Institute Genome Sequencing Center for Infectious Disease"/>
            <person name="Wu L."/>
            <person name="Ma J."/>
        </authorList>
    </citation>
    <scope>NUCLEOTIDE SEQUENCE [LARGE SCALE GENOMIC DNA]</scope>
    <source>
        <strain evidence="3">JCM 3115</strain>
    </source>
</reference>
<name>A0ABQ2R5P7_9ACTN</name>
<feature type="compositionally biased region" description="Low complexity" evidence="1">
    <location>
        <begin position="12"/>
        <end position="28"/>
    </location>
</feature>
<protein>
    <submittedName>
        <fullName evidence="2">Uncharacterized protein</fullName>
    </submittedName>
</protein>
<comment type="caution">
    <text evidence="2">The sequence shown here is derived from an EMBL/GenBank/DDBJ whole genome shotgun (WGS) entry which is preliminary data.</text>
</comment>